<dbReference type="GO" id="GO:0003735">
    <property type="term" value="F:structural constituent of ribosome"/>
    <property type="evidence" value="ECO:0007669"/>
    <property type="project" value="InterPro"/>
</dbReference>
<dbReference type="Pfam" id="PF01201">
    <property type="entry name" value="Ribosomal_S8e"/>
    <property type="match status" value="1"/>
</dbReference>
<dbReference type="NCBIfam" id="TIGR00307">
    <property type="entry name" value="eS8"/>
    <property type="match status" value="1"/>
</dbReference>
<protein>
    <recommendedName>
        <fullName evidence="6">30S ribosomal protein S8e</fullName>
    </recommendedName>
</protein>
<evidence type="ECO:0000256" key="2">
    <source>
        <dbReference type="ARBA" id="ARBA00022980"/>
    </source>
</evidence>
<dbReference type="GO" id="GO:0006412">
    <property type="term" value="P:translation"/>
    <property type="evidence" value="ECO:0007669"/>
    <property type="project" value="InterPro"/>
</dbReference>
<dbReference type="GO" id="GO:1990904">
    <property type="term" value="C:ribonucleoprotein complex"/>
    <property type="evidence" value="ECO:0007669"/>
    <property type="project" value="UniProtKB-KW"/>
</dbReference>
<dbReference type="Gene3D" id="2.40.10.310">
    <property type="match status" value="1"/>
</dbReference>
<feature type="compositionally biased region" description="Basic residues" evidence="4">
    <location>
        <begin position="1"/>
        <end position="25"/>
    </location>
</feature>
<feature type="region of interest" description="Disordered" evidence="4">
    <location>
        <begin position="1"/>
        <end position="27"/>
    </location>
</feature>
<dbReference type="GO" id="GO:0005840">
    <property type="term" value="C:ribosome"/>
    <property type="evidence" value="ECO:0007669"/>
    <property type="project" value="UniProtKB-KW"/>
</dbReference>
<evidence type="ECO:0000256" key="1">
    <source>
        <dbReference type="ARBA" id="ARBA00005257"/>
    </source>
</evidence>
<reference evidence="5" key="1">
    <citation type="journal article" date="2015" name="Nature">
        <title>Complex archaea that bridge the gap between prokaryotes and eukaryotes.</title>
        <authorList>
            <person name="Spang A."/>
            <person name="Saw J.H."/>
            <person name="Jorgensen S.L."/>
            <person name="Zaremba-Niedzwiedzka K."/>
            <person name="Martijn J."/>
            <person name="Lind A.E."/>
            <person name="van Eijk R."/>
            <person name="Schleper C."/>
            <person name="Guy L."/>
            <person name="Ettema T.J."/>
        </authorList>
    </citation>
    <scope>NUCLEOTIDE SEQUENCE</scope>
</reference>
<keyword evidence="3" id="KW-0687">Ribonucleoprotein</keyword>
<evidence type="ECO:0008006" key="6">
    <source>
        <dbReference type="Google" id="ProtNLM"/>
    </source>
</evidence>
<accession>A0A0F9J8K1</accession>
<sequence length="126" mass="14654">MARSQKRSKRKFTSKKYRHFRKKRKRELERPRVNTIIKTYKVKKQRVWGGNIKLKLFSTPFINVTDPSNNKTKKVKIIRFESNQASKDLNRRHILTKGAIVGTELGNARISSRPGQHGVLNGILIS</sequence>
<keyword evidence="2" id="KW-0689">Ribosomal protein</keyword>
<evidence type="ECO:0000256" key="3">
    <source>
        <dbReference type="ARBA" id="ARBA00023274"/>
    </source>
</evidence>
<proteinExistence type="inferred from homology"/>
<gene>
    <name evidence="5" type="ORF">LCGC14_1484310</name>
</gene>
<evidence type="ECO:0000313" key="5">
    <source>
        <dbReference type="EMBL" id="KKM66129.1"/>
    </source>
</evidence>
<dbReference type="InterPro" id="IPR001047">
    <property type="entry name" value="Ribosomal_eS8"/>
</dbReference>
<dbReference type="AlphaFoldDB" id="A0A0F9J8K1"/>
<evidence type="ECO:0000256" key="4">
    <source>
        <dbReference type="SAM" id="MobiDB-lite"/>
    </source>
</evidence>
<name>A0A0F9J8K1_9ZZZZ</name>
<dbReference type="CDD" id="cd11382">
    <property type="entry name" value="Ribosomal_S8e"/>
    <property type="match status" value="1"/>
</dbReference>
<organism evidence="5">
    <name type="scientific">marine sediment metagenome</name>
    <dbReference type="NCBI Taxonomy" id="412755"/>
    <lineage>
        <taxon>unclassified sequences</taxon>
        <taxon>metagenomes</taxon>
        <taxon>ecological metagenomes</taxon>
    </lineage>
</organism>
<comment type="similarity">
    <text evidence="1">Belongs to the eukaryotic ribosomal protein eS8 family.</text>
</comment>
<dbReference type="InterPro" id="IPR022309">
    <property type="entry name" value="Ribosomal_Se8/biogenesis_NSA2"/>
</dbReference>
<comment type="caution">
    <text evidence="5">The sequence shown here is derived from an EMBL/GenBank/DDBJ whole genome shotgun (WGS) entry which is preliminary data.</text>
</comment>
<dbReference type="PANTHER" id="PTHR10394">
    <property type="entry name" value="40S RIBOSOMAL PROTEIN S8"/>
    <property type="match status" value="1"/>
</dbReference>
<dbReference type="EMBL" id="LAZR01010595">
    <property type="protein sequence ID" value="KKM66129.1"/>
    <property type="molecule type" value="Genomic_DNA"/>
</dbReference>